<gene>
    <name evidence="1" type="ORF">RMAR00112_LOCUS28598</name>
</gene>
<evidence type="ECO:0000313" key="1">
    <source>
        <dbReference type="EMBL" id="CAE0060532.1"/>
    </source>
</evidence>
<accession>A0A7S3EKN3</accession>
<dbReference type="SUPFAM" id="SSF53756">
    <property type="entry name" value="UDP-Glycosyltransferase/glycogen phosphorylase"/>
    <property type="match status" value="1"/>
</dbReference>
<proteinExistence type="predicted"/>
<dbReference type="PANTHER" id="PTHR43025">
    <property type="entry name" value="MONOGALACTOSYLDIACYLGLYCEROL SYNTHASE"/>
    <property type="match status" value="1"/>
</dbReference>
<organism evidence="1">
    <name type="scientific">Rhodosorus marinus</name>
    <dbReference type="NCBI Taxonomy" id="101924"/>
    <lineage>
        <taxon>Eukaryota</taxon>
        <taxon>Rhodophyta</taxon>
        <taxon>Stylonematophyceae</taxon>
        <taxon>Stylonematales</taxon>
        <taxon>Stylonemataceae</taxon>
        <taxon>Rhodosorus</taxon>
    </lineage>
</organism>
<evidence type="ECO:0008006" key="2">
    <source>
        <dbReference type="Google" id="ProtNLM"/>
    </source>
</evidence>
<dbReference type="AlphaFoldDB" id="A0A7S3EKN3"/>
<dbReference type="InterPro" id="IPR050519">
    <property type="entry name" value="Glycosyltransf_28_UgtP"/>
</dbReference>
<sequence>MLLKCCEDFNYFSPDSSLQRLMVRKPMRVYLIYGSGGGGHKASANALMDVLLQRNPDWDIRTINISPAVGAEGGDKLYNLCMEKNWSLIIPLLHKAATFFSPFVQPLIKKRMRDMWSSMPEADVIISLVPFLNPSIIETQPGAIHFTLITDFTHTEGHPWIQDHRQHILCGTEECYEQGKCIWNLMYLRWNILILKLLSQIYMRVGLQLGLPVEKVTRTSGMVISPRFYQSLDRAELKEISMQLDFRVNSITSLVFFGGVPPTYATRRLVVALLRKGHNVIVICGNNEGLLQDLCKLKLKYPELCLYLKNFTRDVSTYMQLSDVVVGKPGPGAISEALVSRRPVIMLAEGGKVMDQERSVMQWVEANNLGVSATRAQEAAEVSKERIMDMQRAVDALPENRAVFEVAEIVETAAKNRLREKIRTEKLAHEVEIDLDLRDNNALLT</sequence>
<reference evidence="1" key="1">
    <citation type="submission" date="2021-01" db="EMBL/GenBank/DDBJ databases">
        <authorList>
            <person name="Corre E."/>
            <person name="Pelletier E."/>
            <person name="Niang G."/>
            <person name="Scheremetjew M."/>
            <person name="Finn R."/>
            <person name="Kale V."/>
            <person name="Holt S."/>
            <person name="Cochrane G."/>
            <person name="Meng A."/>
            <person name="Brown T."/>
            <person name="Cohen L."/>
        </authorList>
    </citation>
    <scope>NUCLEOTIDE SEQUENCE</scope>
    <source>
        <strain evidence="1">CCMP 769</strain>
    </source>
</reference>
<protein>
    <recommendedName>
        <fullName evidence="2">Monogalactosyldiacylglycerol synthase</fullName>
    </recommendedName>
</protein>
<dbReference type="Gene3D" id="3.40.50.2000">
    <property type="entry name" value="Glycogen Phosphorylase B"/>
    <property type="match status" value="1"/>
</dbReference>
<name>A0A7S3EKN3_9RHOD</name>
<dbReference type="EMBL" id="HBHW01037188">
    <property type="protein sequence ID" value="CAE0060532.1"/>
    <property type="molecule type" value="Transcribed_RNA"/>
</dbReference>
<dbReference type="PANTHER" id="PTHR43025:SF3">
    <property type="entry name" value="MONOGALACTOSYLDIACYLGLYCEROL SYNTHASE 1, CHLOROPLASTIC"/>
    <property type="match status" value="1"/>
</dbReference>